<dbReference type="Proteomes" id="UP000182658">
    <property type="component" value="Unassembled WGS sequence"/>
</dbReference>
<gene>
    <name evidence="3" type="ORF">CONLIGDRAFT_141711</name>
</gene>
<keyword evidence="4" id="KW-1185">Reference proteome</keyword>
<reference evidence="3 4" key="1">
    <citation type="submission" date="2016-10" db="EMBL/GenBank/DDBJ databases">
        <title>Draft genome sequence of Coniochaeta ligniaria NRRL30616, a lignocellulolytic fungus for bioabatement of inhibitors in plant biomass hydrolysates.</title>
        <authorList>
            <consortium name="DOE Joint Genome Institute"/>
            <person name="Jimenez D.J."/>
            <person name="Hector R.E."/>
            <person name="Riley R."/>
            <person name="Sun H."/>
            <person name="Grigoriev I.V."/>
            <person name="Van Elsas J.D."/>
            <person name="Nichols N.N."/>
        </authorList>
    </citation>
    <scope>NUCLEOTIDE SEQUENCE [LARGE SCALE GENOMIC DNA]</scope>
    <source>
        <strain evidence="3 4">NRRL 30616</strain>
    </source>
</reference>
<sequence length="453" mass="48589">MSQNESSAPATEAAECIMVKDDKPWTPTRRAKKSQNRASTRSPSVMRTTPDNTNPAPTRLSAVDLPSNAPSPVAAATPNRVKRQGMFVERLNAVWGERKWFPPEQFLSGSHNKPLREGAVSLGPGHVSNLMAITNMALELGLDPKGMYEPGGVLYEAMINSKGVPVWSSKTTIKAHELLQARCRAKGIALPGTQTGDGQVPDVQPCEKDAGESSQPGSDQEMGPTSGQMDGSSQADGRLASIEEDREPANSAAQNGPVPSPGQTAQNVPVPPPVQTASQSTDTNGSPHLAREPSPPAPTADQLHYMKHWTEQLILATQYFAKHPPVPPRQLLSSFERARVVSDRLENKNSATHTASQACREKMDAAKAHLARKEAEYREALALLSKLGQLSTPAAQLEGVKAERALAGVLEEKRAIDKKIADLKVQEEMTCAGTGGCLGSFGLRDSRRLLSRG</sequence>
<feature type="compositionally biased region" description="Polar residues" evidence="2">
    <location>
        <begin position="36"/>
        <end position="56"/>
    </location>
</feature>
<accession>A0A1J7I788</accession>
<feature type="coiled-coil region" evidence="1">
    <location>
        <begin position="356"/>
        <end position="383"/>
    </location>
</feature>
<feature type="region of interest" description="Disordered" evidence="2">
    <location>
        <begin position="190"/>
        <end position="301"/>
    </location>
</feature>
<organism evidence="3 4">
    <name type="scientific">Coniochaeta ligniaria NRRL 30616</name>
    <dbReference type="NCBI Taxonomy" id="1408157"/>
    <lineage>
        <taxon>Eukaryota</taxon>
        <taxon>Fungi</taxon>
        <taxon>Dikarya</taxon>
        <taxon>Ascomycota</taxon>
        <taxon>Pezizomycotina</taxon>
        <taxon>Sordariomycetes</taxon>
        <taxon>Sordariomycetidae</taxon>
        <taxon>Coniochaetales</taxon>
        <taxon>Coniochaetaceae</taxon>
        <taxon>Coniochaeta</taxon>
    </lineage>
</organism>
<keyword evidence="1" id="KW-0175">Coiled coil</keyword>
<evidence type="ECO:0000313" key="4">
    <source>
        <dbReference type="Proteomes" id="UP000182658"/>
    </source>
</evidence>
<evidence type="ECO:0000313" key="3">
    <source>
        <dbReference type="EMBL" id="OIW23235.1"/>
    </source>
</evidence>
<feature type="compositionally biased region" description="Polar residues" evidence="2">
    <location>
        <begin position="212"/>
        <end position="235"/>
    </location>
</feature>
<dbReference type="EMBL" id="KV875107">
    <property type="protein sequence ID" value="OIW23235.1"/>
    <property type="molecule type" value="Genomic_DNA"/>
</dbReference>
<dbReference type="InParanoid" id="A0A1J7I788"/>
<name>A0A1J7I788_9PEZI</name>
<feature type="compositionally biased region" description="Polar residues" evidence="2">
    <location>
        <begin position="275"/>
        <end position="286"/>
    </location>
</feature>
<feature type="region of interest" description="Disordered" evidence="2">
    <location>
        <begin position="1"/>
        <end position="75"/>
    </location>
</feature>
<proteinExistence type="predicted"/>
<evidence type="ECO:0000256" key="2">
    <source>
        <dbReference type="SAM" id="MobiDB-lite"/>
    </source>
</evidence>
<protein>
    <submittedName>
        <fullName evidence="3">Uncharacterized protein</fullName>
    </submittedName>
</protein>
<evidence type="ECO:0000256" key="1">
    <source>
        <dbReference type="SAM" id="Coils"/>
    </source>
</evidence>
<dbReference type="AlphaFoldDB" id="A0A1J7I788"/>